<protein>
    <submittedName>
        <fullName evidence="3">ECF transporter S component</fullName>
    </submittedName>
</protein>
<reference evidence="3 4" key="1">
    <citation type="submission" date="2019-04" db="EMBL/GenBank/DDBJ databases">
        <title>Genome analysis of Streptococcus suis strain WUSS424.</title>
        <authorList>
            <person name="Chen H."/>
            <person name="Gao X."/>
            <person name="Wu Z."/>
        </authorList>
    </citation>
    <scope>NUCLEOTIDE SEQUENCE [LARGE SCALE GENOMIC DNA]</scope>
    <source>
        <strain evidence="3 4">WUSS424</strain>
    </source>
</reference>
<dbReference type="EMBL" id="SSXO01000002">
    <property type="protein sequence ID" value="TII00479.1"/>
    <property type="molecule type" value="Genomic_DNA"/>
</dbReference>
<gene>
    <name evidence="3" type="ORF">FAJ39_00035</name>
    <name evidence="2" type="ORF">FAJ39_04555</name>
</gene>
<dbReference type="AlphaFoldDB" id="A0A4T2GRL5"/>
<dbReference type="OrthoDB" id="5198189at2"/>
<evidence type="ECO:0000313" key="3">
    <source>
        <dbReference type="EMBL" id="TII01304.1"/>
    </source>
</evidence>
<accession>A0A4T2GRL5</accession>
<feature type="transmembrane region" description="Helical" evidence="1">
    <location>
        <begin position="120"/>
        <end position="147"/>
    </location>
</feature>
<keyword evidence="1" id="KW-0472">Membrane</keyword>
<evidence type="ECO:0000313" key="2">
    <source>
        <dbReference type="EMBL" id="TII00479.1"/>
    </source>
</evidence>
<dbReference type="EMBL" id="SSXO01000001">
    <property type="protein sequence ID" value="TII01304.1"/>
    <property type="molecule type" value="Genomic_DNA"/>
</dbReference>
<evidence type="ECO:0000313" key="4">
    <source>
        <dbReference type="Proteomes" id="UP000305165"/>
    </source>
</evidence>
<feature type="transmembrane region" description="Helical" evidence="1">
    <location>
        <begin position="93"/>
        <end position="114"/>
    </location>
</feature>
<sequence length="151" mass="17019">MLSALTVALRFVFVAFPNIKPVTAIFLWVAYSWGLVDALLVMALSMLVSGIYLGFGIVVFWQIIAYGLVLAVWSKLLVPIFKFHTNFGKLEAVFAGALVFLYGFVISFLIAWQYSMPFFVYWLAGLSFDLAHALSTALFYPIIVTIFRRIL</sequence>
<comment type="caution">
    <text evidence="3">The sequence shown here is derived from an EMBL/GenBank/DDBJ whole genome shotgun (WGS) entry which is preliminary data.</text>
</comment>
<proteinExistence type="predicted"/>
<keyword evidence="1" id="KW-0812">Transmembrane</keyword>
<name>A0A4T2GRL5_STRSU</name>
<keyword evidence="1" id="KW-1133">Transmembrane helix</keyword>
<evidence type="ECO:0000256" key="1">
    <source>
        <dbReference type="SAM" id="Phobius"/>
    </source>
</evidence>
<feature type="transmembrane region" description="Helical" evidence="1">
    <location>
        <begin position="40"/>
        <end position="73"/>
    </location>
</feature>
<organism evidence="3 4">
    <name type="scientific">Streptococcus suis</name>
    <dbReference type="NCBI Taxonomy" id="1307"/>
    <lineage>
        <taxon>Bacteria</taxon>
        <taxon>Bacillati</taxon>
        <taxon>Bacillota</taxon>
        <taxon>Bacilli</taxon>
        <taxon>Lactobacillales</taxon>
        <taxon>Streptococcaceae</taxon>
        <taxon>Streptococcus</taxon>
    </lineage>
</organism>
<dbReference type="Proteomes" id="UP000305165">
    <property type="component" value="Unassembled WGS sequence"/>
</dbReference>